<keyword evidence="7" id="KW-0961">Cell wall biogenesis/degradation</keyword>
<dbReference type="InterPro" id="IPR012338">
    <property type="entry name" value="Beta-lactam/transpept-like"/>
</dbReference>
<evidence type="ECO:0000256" key="3">
    <source>
        <dbReference type="ARBA" id="ARBA00022729"/>
    </source>
</evidence>
<dbReference type="SUPFAM" id="SSF56601">
    <property type="entry name" value="beta-lactamase/transpeptidase-like"/>
    <property type="match status" value="1"/>
</dbReference>
<dbReference type="GO" id="GO:0008800">
    <property type="term" value="F:beta-lactamase activity"/>
    <property type="evidence" value="ECO:0007669"/>
    <property type="project" value="InterPro"/>
</dbReference>
<evidence type="ECO:0000256" key="10">
    <source>
        <dbReference type="RuleBase" id="RU004016"/>
    </source>
</evidence>
<dbReference type="Pfam" id="PF00768">
    <property type="entry name" value="Peptidase_S11"/>
    <property type="match status" value="1"/>
</dbReference>
<dbReference type="AlphaFoldDB" id="A0A2K0AY83"/>
<dbReference type="GO" id="GO:0009252">
    <property type="term" value="P:peptidoglycan biosynthetic process"/>
    <property type="evidence" value="ECO:0007669"/>
    <property type="project" value="UniProtKB-KW"/>
</dbReference>
<dbReference type="InterPro" id="IPR015294">
    <property type="entry name" value="Pen-bd_prot4_C_dom"/>
</dbReference>
<evidence type="ECO:0000256" key="7">
    <source>
        <dbReference type="ARBA" id="ARBA00023316"/>
    </source>
</evidence>
<evidence type="ECO:0000256" key="2">
    <source>
        <dbReference type="ARBA" id="ARBA00007164"/>
    </source>
</evidence>
<dbReference type="InterPro" id="IPR000871">
    <property type="entry name" value="Beta-lactam_class-A"/>
</dbReference>
<dbReference type="InterPro" id="IPR018044">
    <property type="entry name" value="Peptidase_S11"/>
</dbReference>
<evidence type="ECO:0000256" key="1">
    <source>
        <dbReference type="ARBA" id="ARBA00003217"/>
    </source>
</evidence>
<dbReference type="GO" id="GO:0008360">
    <property type="term" value="P:regulation of cell shape"/>
    <property type="evidence" value="ECO:0007669"/>
    <property type="project" value="UniProtKB-KW"/>
</dbReference>
<feature type="binding site" evidence="9">
    <location>
        <position position="257"/>
    </location>
    <ligand>
        <name>substrate</name>
    </ligand>
</feature>
<reference evidence="13 14" key="1">
    <citation type="submission" date="2017-12" db="EMBL/GenBank/DDBJ databases">
        <title>FDA dAtabase for Regulatory Grade micrObial Sequences (FDA-ARGOS): Supporting development and validation of Infectious Disease Dx tests.</title>
        <authorList>
            <person name="Hoffmann M."/>
            <person name="Allard M."/>
            <person name="Evans P."/>
            <person name="Brown E."/>
            <person name="Tallon L."/>
            <person name="Sadzewicz L."/>
            <person name="Sengamalay N."/>
            <person name="Ott S."/>
            <person name="Godinez A."/>
            <person name="Nagaraj S."/>
            <person name="Vavikolanu K."/>
            <person name="Aluvathingal J."/>
            <person name="Nadendla S."/>
            <person name="Sichtig H."/>
        </authorList>
    </citation>
    <scope>NUCLEOTIDE SEQUENCE [LARGE SCALE GENOMIC DNA]</scope>
    <source>
        <strain evidence="13 14">FDAARGOS_148</strain>
    </source>
</reference>
<dbReference type="GO" id="GO:0009002">
    <property type="term" value="F:serine-type D-Ala-D-Ala carboxypeptidase activity"/>
    <property type="evidence" value="ECO:0007669"/>
    <property type="project" value="InterPro"/>
</dbReference>
<comment type="function">
    <text evidence="1">Removes C-terminal D-alanyl residues from sugar-peptide cell wall precursors.</text>
</comment>
<dbReference type="InterPro" id="IPR015956">
    <property type="entry name" value="Peniciliin-bd_prot_C_sf"/>
</dbReference>
<gene>
    <name evidence="13" type="ORF">AL503_001445</name>
</gene>
<keyword evidence="4" id="KW-0378">Hydrolase</keyword>
<evidence type="ECO:0000313" key="13">
    <source>
        <dbReference type="EMBL" id="PNN29979.1"/>
    </source>
</evidence>
<evidence type="ECO:0000256" key="4">
    <source>
        <dbReference type="ARBA" id="ARBA00022801"/>
    </source>
</evidence>
<proteinExistence type="inferred from homology"/>
<dbReference type="Proteomes" id="UP000053523">
    <property type="component" value="Unassembled WGS sequence"/>
</dbReference>
<keyword evidence="6" id="KW-0573">Peptidoglycan synthesis</keyword>
<feature type="active site" evidence="8">
    <location>
        <position position="137"/>
    </location>
</feature>
<evidence type="ECO:0000256" key="9">
    <source>
        <dbReference type="PIRSR" id="PIRSR618044-2"/>
    </source>
</evidence>
<dbReference type="Pfam" id="PF09211">
    <property type="entry name" value="DUF1958"/>
    <property type="match status" value="1"/>
</dbReference>
<dbReference type="Gene3D" id="3.40.710.10">
    <property type="entry name" value="DD-peptidase/beta-lactamase superfamily"/>
    <property type="match status" value="1"/>
</dbReference>
<dbReference type="GO" id="GO:0006508">
    <property type="term" value="P:proteolysis"/>
    <property type="evidence" value="ECO:0007669"/>
    <property type="project" value="InterPro"/>
</dbReference>
<evidence type="ECO:0000313" key="14">
    <source>
        <dbReference type="Proteomes" id="UP000053523"/>
    </source>
</evidence>
<evidence type="ECO:0000259" key="11">
    <source>
        <dbReference type="Pfam" id="PF00768"/>
    </source>
</evidence>
<evidence type="ECO:0000259" key="12">
    <source>
        <dbReference type="Pfam" id="PF09211"/>
    </source>
</evidence>
<dbReference type="InterPro" id="IPR037091">
    <property type="entry name" value="Pen-bd_prot4_C_dom_sf"/>
</dbReference>
<dbReference type="Gene3D" id="2.30.140.20">
    <property type="entry name" value="Penicillin-binding protein 4, C-terminal domain"/>
    <property type="match status" value="1"/>
</dbReference>
<sequence>MFGKFVKGIGIITTISLLHTSISDASESPVTIANKEKKSSISTKYQPSGVMLTTEQGQILYNYRGNNQVDPASMSKIMTLYLTYEAIENGKLKLSDKVKITNKYATMSNLPNLSSVSLKQGQTHTIEELIKQTTLASSNVAAMILGEKVSGDNNKFTNTMNQRAKSFNMANTNFVNPAGAQNSLLDQYAPSKFKKQDYPKSTAKDMNLLMQALIKKYPQILQISKLPRDTQNGNTFKSTNLSLKGQPLYLPGTDGLKTGTSNKGYNIALTNKQDQLRLNETLMNVKPFGDVKAKYNRNRIGNHIIKQYRQKYEYKKVLTEGNHEIDGKTYHVKKDLYDVVPKDKSKWHLAINSKGKAYVHYNRDFLPGSQYPRVAADKKWKWF</sequence>
<dbReference type="GO" id="GO:0071555">
    <property type="term" value="P:cell wall organization"/>
    <property type="evidence" value="ECO:0007669"/>
    <property type="project" value="UniProtKB-KW"/>
</dbReference>
<dbReference type="NCBIfam" id="NF038258">
    <property type="entry name" value="PBP4_Staph"/>
    <property type="match status" value="1"/>
</dbReference>
<feature type="domain" description="Peptidase S11 D-alanyl-D-alanine carboxypeptidase A N-terminal" evidence="11">
    <location>
        <begin position="49"/>
        <end position="286"/>
    </location>
</feature>
<organism evidence="13 14">
    <name type="scientific">Staphylococcus haemolyticus</name>
    <dbReference type="NCBI Taxonomy" id="1283"/>
    <lineage>
        <taxon>Bacteria</taxon>
        <taxon>Bacillati</taxon>
        <taxon>Bacillota</taxon>
        <taxon>Bacilli</taxon>
        <taxon>Bacillales</taxon>
        <taxon>Staphylococcaceae</taxon>
        <taxon>Staphylococcus</taxon>
    </lineage>
</organism>
<dbReference type="PANTHER" id="PTHR35333">
    <property type="entry name" value="BETA-LACTAMASE"/>
    <property type="match status" value="1"/>
</dbReference>
<dbReference type="InterPro" id="IPR001967">
    <property type="entry name" value="Peptidase_S11_N"/>
</dbReference>
<dbReference type="EMBL" id="LORN02000006">
    <property type="protein sequence ID" value="PNN29979.1"/>
    <property type="molecule type" value="Genomic_DNA"/>
</dbReference>
<keyword evidence="3" id="KW-0732">Signal</keyword>
<name>A0A2K0AY83_STAHA</name>
<dbReference type="RefSeq" id="WP_053026952.1">
    <property type="nucleotide sequence ID" value="NZ_CAJCGD010000009.1"/>
</dbReference>
<keyword evidence="5" id="KW-0133">Cell shape</keyword>
<evidence type="ECO:0000256" key="6">
    <source>
        <dbReference type="ARBA" id="ARBA00022984"/>
    </source>
</evidence>
<dbReference type="PANTHER" id="PTHR35333:SF4">
    <property type="entry name" value="SLR0121 PROTEIN"/>
    <property type="match status" value="1"/>
</dbReference>
<feature type="domain" description="Penicillin-binding protein 4 C-terminal" evidence="12">
    <location>
        <begin position="314"/>
        <end position="374"/>
    </location>
</feature>
<protein>
    <submittedName>
        <fullName evidence="13">DUF1958 domain-containing protein</fullName>
    </submittedName>
</protein>
<dbReference type="SUPFAM" id="SSF69189">
    <property type="entry name" value="Penicillin-binding protein associated domain"/>
    <property type="match status" value="1"/>
</dbReference>
<comment type="caution">
    <text evidence="13">The sequence shown here is derived from an EMBL/GenBank/DDBJ whole genome shotgun (WGS) entry which is preliminary data.</text>
</comment>
<comment type="similarity">
    <text evidence="2 10">Belongs to the peptidase S11 family.</text>
</comment>
<evidence type="ECO:0000256" key="8">
    <source>
        <dbReference type="PIRSR" id="PIRSR618044-1"/>
    </source>
</evidence>
<feature type="active site" description="Acyl-ester intermediate" evidence="8">
    <location>
        <position position="73"/>
    </location>
</feature>
<dbReference type="PRINTS" id="PR00725">
    <property type="entry name" value="DADACBPTASE1"/>
</dbReference>
<evidence type="ECO:0000256" key="5">
    <source>
        <dbReference type="ARBA" id="ARBA00022960"/>
    </source>
</evidence>
<accession>A0A2K0AY83</accession>
<feature type="active site" description="Proton acceptor" evidence="8">
    <location>
        <position position="76"/>
    </location>
</feature>
<dbReference type="GO" id="GO:0046677">
    <property type="term" value="P:response to antibiotic"/>
    <property type="evidence" value="ECO:0007669"/>
    <property type="project" value="InterPro"/>
</dbReference>
<dbReference type="GO" id="GO:0030655">
    <property type="term" value="P:beta-lactam antibiotic catabolic process"/>
    <property type="evidence" value="ECO:0007669"/>
    <property type="project" value="InterPro"/>
</dbReference>